<gene>
    <name evidence="4" type="ORF">DPMN_160498</name>
</gene>
<reference evidence="4" key="2">
    <citation type="submission" date="2020-11" db="EMBL/GenBank/DDBJ databases">
        <authorList>
            <person name="McCartney M.A."/>
            <person name="Auch B."/>
            <person name="Kono T."/>
            <person name="Mallez S."/>
            <person name="Becker A."/>
            <person name="Gohl D.M."/>
            <person name="Silverstein K.A.T."/>
            <person name="Koren S."/>
            <person name="Bechman K.B."/>
            <person name="Herman A."/>
            <person name="Abrahante J.E."/>
            <person name="Garbe J."/>
        </authorList>
    </citation>
    <scope>NUCLEOTIDE SEQUENCE</scope>
    <source>
        <strain evidence="4">Duluth1</strain>
        <tissue evidence="4">Whole animal</tissue>
    </source>
</reference>
<evidence type="ECO:0000256" key="1">
    <source>
        <dbReference type="ARBA" id="ARBA00024336"/>
    </source>
</evidence>
<feature type="region of interest" description="Disordered" evidence="2">
    <location>
        <begin position="500"/>
        <end position="554"/>
    </location>
</feature>
<evidence type="ECO:0000313" key="4">
    <source>
        <dbReference type="EMBL" id="KAH3782581.1"/>
    </source>
</evidence>
<evidence type="ECO:0000259" key="3">
    <source>
        <dbReference type="Pfam" id="PF19314"/>
    </source>
</evidence>
<comment type="caution">
    <text evidence="4">The sequence shown here is derived from an EMBL/GenBank/DDBJ whole genome shotgun (WGS) entry which is preliminary data.</text>
</comment>
<dbReference type="PANTHER" id="PTHR21705:SF12">
    <property type="entry name" value="FHF COMPLEX SUBUNIT HOOK-INTERACTING PROTEIN C-TERMINAL DOMAIN-CONTAINING PROTEIN"/>
    <property type="match status" value="1"/>
</dbReference>
<dbReference type="InterPro" id="IPR019384">
    <property type="entry name" value="FHIP"/>
</dbReference>
<evidence type="ECO:0000256" key="2">
    <source>
        <dbReference type="SAM" id="MobiDB-lite"/>
    </source>
</evidence>
<name>A0A9D4EMY1_DREPO</name>
<organism evidence="4 5">
    <name type="scientific">Dreissena polymorpha</name>
    <name type="common">Zebra mussel</name>
    <name type="synonym">Mytilus polymorpha</name>
    <dbReference type="NCBI Taxonomy" id="45954"/>
    <lineage>
        <taxon>Eukaryota</taxon>
        <taxon>Metazoa</taxon>
        <taxon>Spiralia</taxon>
        <taxon>Lophotrochozoa</taxon>
        <taxon>Mollusca</taxon>
        <taxon>Bivalvia</taxon>
        <taxon>Autobranchia</taxon>
        <taxon>Heteroconchia</taxon>
        <taxon>Euheterodonta</taxon>
        <taxon>Imparidentia</taxon>
        <taxon>Neoheterodontei</taxon>
        <taxon>Myida</taxon>
        <taxon>Dreissenoidea</taxon>
        <taxon>Dreissenidae</taxon>
        <taxon>Dreissena</taxon>
    </lineage>
</organism>
<dbReference type="Proteomes" id="UP000828390">
    <property type="component" value="Unassembled WGS sequence"/>
</dbReference>
<dbReference type="AlphaFoldDB" id="A0A9D4EMY1"/>
<feature type="non-terminal residue" evidence="4">
    <location>
        <position position="1"/>
    </location>
</feature>
<reference evidence="4" key="1">
    <citation type="journal article" date="2019" name="bioRxiv">
        <title>The Genome of the Zebra Mussel, Dreissena polymorpha: A Resource for Invasive Species Research.</title>
        <authorList>
            <person name="McCartney M.A."/>
            <person name="Auch B."/>
            <person name="Kono T."/>
            <person name="Mallez S."/>
            <person name="Zhang Y."/>
            <person name="Obille A."/>
            <person name="Becker A."/>
            <person name="Abrahante J.E."/>
            <person name="Garbe J."/>
            <person name="Badalamenti J.P."/>
            <person name="Herman A."/>
            <person name="Mangelson H."/>
            <person name="Liachko I."/>
            <person name="Sullivan S."/>
            <person name="Sone E.D."/>
            <person name="Koren S."/>
            <person name="Silverstein K.A.T."/>
            <person name="Beckman K.B."/>
            <person name="Gohl D.M."/>
        </authorList>
    </citation>
    <scope>NUCLEOTIDE SEQUENCE</scope>
    <source>
        <strain evidence="4">Duluth1</strain>
        <tissue evidence="4">Whole animal</tissue>
    </source>
</reference>
<keyword evidence="5" id="KW-1185">Reference proteome</keyword>
<protein>
    <recommendedName>
        <fullName evidence="3">FHF complex subunit HOOK-interacting protein C-terminal domain-containing protein</fullName>
    </recommendedName>
</protein>
<dbReference type="Pfam" id="PF19314">
    <property type="entry name" value="DUF5917"/>
    <property type="match status" value="1"/>
</dbReference>
<dbReference type="EMBL" id="JAIWYP010000008">
    <property type="protein sequence ID" value="KAH3782581.1"/>
    <property type="molecule type" value="Genomic_DNA"/>
</dbReference>
<feature type="domain" description="FHF complex subunit HOOK-interacting protein C-terminal" evidence="3">
    <location>
        <begin position="682"/>
        <end position="746"/>
    </location>
</feature>
<dbReference type="Pfam" id="PF10257">
    <property type="entry name" value="RAI16-like"/>
    <property type="match status" value="1"/>
</dbReference>
<accession>A0A9D4EMY1</accession>
<feature type="compositionally biased region" description="Polar residues" evidence="2">
    <location>
        <begin position="601"/>
        <end position="610"/>
    </location>
</feature>
<feature type="region of interest" description="Disordered" evidence="2">
    <location>
        <begin position="566"/>
        <end position="610"/>
    </location>
</feature>
<evidence type="ECO:0000313" key="5">
    <source>
        <dbReference type="Proteomes" id="UP000828390"/>
    </source>
</evidence>
<proteinExistence type="inferred from homology"/>
<comment type="similarity">
    <text evidence="1">Belongs to the FHIP family.</text>
</comment>
<dbReference type="PANTHER" id="PTHR21705">
    <property type="entry name" value="RAI16 PROTEIN-RELATED"/>
    <property type="match status" value="1"/>
</dbReference>
<feature type="compositionally biased region" description="Basic and acidic residues" evidence="2">
    <location>
        <begin position="566"/>
        <end position="594"/>
    </location>
</feature>
<dbReference type="InterPro" id="IPR045669">
    <property type="entry name" value="FHIP_C"/>
</dbReference>
<sequence>MFSKFTSIIQHAVDALAPHLSMQEEFVYHWKAITSFFIDNKGEKMPVEQTNLAPHLEQMLLLLRREEEEGGDGGMYGPCLEYLIQHRLLDTLFSLARTDYPAGMKPTVLSFFTRLLSRIHQPLLAHVNVYRPVQRLIKACGEVRAGPTEIEEIQFLCTVCAKVKTDPYLVNFFLEAPKAPSGTDLPKSHPVTQEPPSDNKLHQDFHLVKTLLNLSHSEDSRVAVKACEGLMLCASLPDPVAAHCLVNRTGFCEDLTSRLVDTYRRLPAEINPLDLEHVQAKWGLEVVTRSEDEQTFAGKRQLVSFLSWLDYCDQLASVANPIVSEALARNIHQQFLVPHFQADLLQMSESGCITATAYMTRCLRTVCSPRLLSELVLFLLGDTRKPEAPDDPGDSLRARLIQRCSGLSEEIALITLQLFDTLLQKDDEHILHNLVLRNLEHRQYIDLLAKRKSYELECNTDACVHPSYNNPSKTDGVNTNTVEVKDGKINVESNTVNQICKEESSKNGSGITKDKREVISESLPEISGRQSDNAESEKESDSSTSSKVESCEIEAKDPEVVISEGCKDAGDSAEGKHKQTSKGESKDVQCKPDDNGAGSETEFSPMSTPQHLQTEVHKVVNCFLTLLPEDLKSSNQTSDSGYDMYLKDAHKQFSSLVDACKSGGYATAQSGNKSEPVPQFYEGAFLRMVLDRLSHLLDQSYPINLQLTSVVSKLALVPHPCLHEFLLEPYLPLRQGTRNLHTVFKK</sequence>